<dbReference type="EMBL" id="BMIB01000002">
    <property type="protein sequence ID" value="GGH65648.1"/>
    <property type="molecule type" value="Genomic_DNA"/>
</dbReference>
<organism evidence="1 2">
    <name type="scientific">Filimonas zeae</name>
    <dbReference type="NCBI Taxonomy" id="1737353"/>
    <lineage>
        <taxon>Bacteria</taxon>
        <taxon>Pseudomonadati</taxon>
        <taxon>Bacteroidota</taxon>
        <taxon>Chitinophagia</taxon>
        <taxon>Chitinophagales</taxon>
        <taxon>Chitinophagaceae</taxon>
        <taxon>Filimonas</taxon>
    </lineage>
</organism>
<reference evidence="1" key="1">
    <citation type="journal article" date="2014" name="Int. J. Syst. Evol. Microbiol.">
        <title>Complete genome sequence of Corynebacterium casei LMG S-19264T (=DSM 44701T), isolated from a smear-ripened cheese.</title>
        <authorList>
            <consortium name="US DOE Joint Genome Institute (JGI-PGF)"/>
            <person name="Walter F."/>
            <person name="Albersmeier A."/>
            <person name="Kalinowski J."/>
            <person name="Ruckert C."/>
        </authorList>
    </citation>
    <scope>NUCLEOTIDE SEQUENCE</scope>
    <source>
        <strain evidence="1">CGMCC 1.15290</strain>
    </source>
</reference>
<keyword evidence="2" id="KW-1185">Reference proteome</keyword>
<dbReference type="AlphaFoldDB" id="A0A917IYQ0"/>
<sequence length="83" mass="9246">MEKSKIALTSIAALAITSTVIALKFRNISGYQFLYDQNQDGVCTSKETGFVSNTYQRGYVLGYVTATSEDEKQCAKKYYLVNP</sequence>
<reference evidence="1" key="2">
    <citation type="submission" date="2020-09" db="EMBL/GenBank/DDBJ databases">
        <authorList>
            <person name="Sun Q."/>
            <person name="Zhou Y."/>
        </authorList>
    </citation>
    <scope>NUCLEOTIDE SEQUENCE</scope>
    <source>
        <strain evidence="1">CGMCC 1.15290</strain>
    </source>
</reference>
<evidence type="ECO:0000313" key="2">
    <source>
        <dbReference type="Proteomes" id="UP000627292"/>
    </source>
</evidence>
<proteinExistence type="predicted"/>
<accession>A0A917IYQ0</accession>
<dbReference type="Proteomes" id="UP000627292">
    <property type="component" value="Unassembled WGS sequence"/>
</dbReference>
<protein>
    <submittedName>
        <fullName evidence="1">Uncharacterized protein</fullName>
    </submittedName>
</protein>
<evidence type="ECO:0000313" key="1">
    <source>
        <dbReference type="EMBL" id="GGH65648.1"/>
    </source>
</evidence>
<comment type="caution">
    <text evidence="1">The sequence shown here is derived from an EMBL/GenBank/DDBJ whole genome shotgun (WGS) entry which is preliminary data.</text>
</comment>
<name>A0A917IYQ0_9BACT</name>
<gene>
    <name evidence="1" type="ORF">GCM10011379_19000</name>
</gene>
<dbReference type="RefSeq" id="WP_188951796.1">
    <property type="nucleotide sequence ID" value="NZ_BMIB01000002.1"/>
</dbReference>